<accession>A0A7X1NZ87</accession>
<dbReference type="Proteomes" id="UP000484842">
    <property type="component" value="Unassembled WGS sequence"/>
</dbReference>
<evidence type="ECO:0000256" key="1">
    <source>
        <dbReference type="SAM" id="Phobius"/>
    </source>
</evidence>
<proteinExistence type="predicted"/>
<dbReference type="AlphaFoldDB" id="A0A7X1NZ87"/>
<feature type="transmembrane region" description="Helical" evidence="1">
    <location>
        <begin position="230"/>
        <end position="253"/>
    </location>
</feature>
<feature type="transmembrane region" description="Helical" evidence="1">
    <location>
        <begin position="72"/>
        <end position="92"/>
    </location>
</feature>
<feature type="transmembrane region" description="Helical" evidence="1">
    <location>
        <begin position="104"/>
        <end position="124"/>
    </location>
</feature>
<feature type="signal peptide" evidence="2">
    <location>
        <begin position="1"/>
        <end position="27"/>
    </location>
</feature>
<evidence type="ECO:0000313" key="3">
    <source>
        <dbReference type="EMBL" id="MPY68039.1"/>
    </source>
</evidence>
<sequence>MNRCLRVLFTLLPLVGLSLCLAQNVEADIDATHQAVQNYVTRSVGTFERFQQITLGDPASNLYEAANQAKKVGLPTIIMTLATVIATLGFLVRGWSIVTSGDSVSKRGVFVQALAVSFLLSISFNNASNMSVSYTALTSWNNSVNWANSMFTGAVDAKLEESSKILVGVLGKVAVTATTFAAPELRAVGAATAKGTGGAALKEAGKKAAGTMARIGAKLNFSLALMQGLISAYATIIYISGMTVLFGIYLFPIGVALTLWGQTKVVWLCVGSFLAAWMIALALPLVTYLAIDKVFVEPARIAAVYEKELGVVAKISGTQSALVGERFDSTLDGVTRLSGGQKSGQGMRSRLQYGVFCDERHPEPTPSV</sequence>
<keyword evidence="1" id="KW-0812">Transmembrane</keyword>
<protein>
    <submittedName>
        <fullName evidence="3">Uncharacterized protein</fullName>
    </submittedName>
</protein>
<dbReference type="EMBL" id="WBSL01000014">
    <property type="protein sequence ID" value="MPY68039.1"/>
    <property type="molecule type" value="Genomic_DNA"/>
</dbReference>
<name>A0A7X1NZ87_9DEIO</name>
<evidence type="ECO:0000313" key="4">
    <source>
        <dbReference type="Proteomes" id="UP000484842"/>
    </source>
</evidence>
<reference evidence="3 4" key="1">
    <citation type="submission" date="2019-10" db="EMBL/GenBank/DDBJ databases">
        <title>Deinococcus sp. isolated from soil.</title>
        <authorList>
            <person name="Li Y."/>
            <person name="Wang J."/>
        </authorList>
    </citation>
    <scope>NUCLEOTIDE SEQUENCE [LARGE SCALE GENOMIC DNA]</scope>
    <source>
        <strain evidence="3 4">SDU3-2</strain>
    </source>
</reference>
<organism evidence="3 4">
    <name type="scientific">Deinococcus terrestris</name>
    <dbReference type="NCBI Taxonomy" id="2651870"/>
    <lineage>
        <taxon>Bacteria</taxon>
        <taxon>Thermotogati</taxon>
        <taxon>Deinococcota</taxon>
        <taxon>Deinococci</taxon>
        <taxon>Deinococcales</taxon>
        <taxon>Deinococcaceae</taxon>
        <taxon>Deinococcus</taxon>
    </lineage>
</organism>
<feature type="transmembrane region" description="Helical" evidence="1">
    <location>
        <begin position="265"/>
        <end position="291"/>
    </location>
</feature>
<dbReference type="RefSeq" id="WP_194165386.1">
    <property type="nucleotide sequence ID" value="NZ_WBSL01000014.1"/>
</dbReference>
<gene>
    <name evidence="3" type="ORF">F8S09_15390</name>
</gene>
<comment type="caution">
    <text evidence="3">The sequence shown here is derived from an EMBL/GenBank/DDBJ whole genome shotgun (WGS) entry which is preliminary data.</text>
</comment>
<keyword evidence="1" id="KW-0472">Membrane</keyword>
<feature type="chain" id="PRO_5031135351" evidence="2">
    <location>
        <begin position="28"/>
        <end position="368"/>
    </location>
</feature>
<keyword evidence="2" id="KW-0732">Signal</keyword>
<keyword evidence="1" id="KW-1133">Transmembrane helix</keyword>
<evidence type="ECO:0000256" key="2">
    <source>
        <dbReference type="SAM" id="SignalP"/>
    </source>
</evidence>
<keyword evidence="4" id="KW-1185">Reference proteome</keyword>